<proteinExistence type="predicted"/>
<dbReference type="OrthoDB" id="1410632at2"/>
<evidence type="ECO:0000256" key="1">
    <source>
        <dbReference type="SAM" id="SignalP"/>
    </source>
</evidence>
<dbReference type="EMBL" id="SIRT01000004">
    <property type="protein sequence ID" value="TBN04354.1"/>
    <property type="molecule type" value="Genomic_DNA"/>
</dbReference>
<evidence type="ECO:0000313" key="3">
    <source>
        <dbReference type="Proteomes" id="UP000291142"/>
    </source>
</evidence>
<sequence>MKKILFSTLFILLFTCNSNIEPLDPSFFIKEPAPDEVKISIEGLNDIDYTEVTAITIDSTVTISSDGIFKNPYSPNGVEDLPVLLLENDEILMGYFPHTLKSNKAGIDDIILFYFLTYPELAIQGYDYEFVLKEIKTSDEYLKLKGLVVSDLNSNKSPLINDEFNAMVRSITIDIKEAHDEETSKTKKENASYKFNFDREGKVSWENQFPLYAAVGISIQNTTTFEYLLEPKLLETKSLVFSPVSFVSWAFNEVFTDNNDVKVESATFNKDGYYKISISNGNLVGNADDPLYDYVRARNKLFVSANLLGYIIPISSKTIKSNSKCLNSFIKLQDEINLYVTKLIFKQSVPNSGELIGDIINLGSNTDEIFVACYSGTASRYLKILTDGFAKRLSTLEDVSTLALMLRDFMGSKIYLEEQRNYSKGLSFGNLKGKDESELEFEGEPEESFNYFKTFEELEVSYDITRNVISSTVKQQDKWIKAVNLSFLPEVKTGDADISQNAYDNKGHINTNTEGKIEVKLVMGEKPSEVIIKPTFDYETIKEASVKLEPNKSIGLSGNLDFGEVKINTGKGQTFVIENKSAEVMTISSIDLPEGFSTPWQLQPINPFDSESILLVFEPIEVKDYTGTITVNNNIDNVNNQIEVIGFGTDDKITLEGNLDFGDVLINPETPPTRVLTISNHNLNKSINVNPIVLPDGFTATGWVNGGVLNPSVQQQIVITFNPTEVKTYDSVLVINNDVDDVNNKIDLKGTGINDQVNIEGVWFGETNVTKCEPARFDTVTPNCEMHTVLNERDVEFLSGFSGFCDAGLECGTVVFNFYTNSESIYRNKYEFDGTTLSIDVRTNSSGNFFNGRVFKYTGTINATGDKFEGTYTMDMPGGIWGAYTEGTMTFTKK</sequence>
<dbReference type="RefSeq" id="WP_130963824.1">
    <property type="nucleotide sequence ID" value="NZ_SIRT01000004.1"/>
</dbReference>
<comment type="caution">
    <text evidence="2">The sequence shown here is derived from an EMBL/GenBank/DDBJ whole genome shotgun (WGS) entry which is preliminary data.</text>
</comment>
<keyword evidence="3" id="KW-1185">Reference proteome</keyword>
<dbReference type="NCBIfam" id="NF012200">
    <property type="entry name" value="choice_anch_D"/>
    <property type="match status" value="1"/>
</dbReference>
<dbReference type="Gene3D" id="2.60.40.10">
    <property type="entry name" value="Immunoglobulins"/>
    <property type="match status" value="2"/>
</dbReference>
<reference evidence="2 3" key="1">
    <citation type="submission" date="2019-02" db="EMBL/GenBank/DDBJ databases">
        <title>Hyunsoonleella sp., isolated from marine sediment.</title>
        <authorList>
            <person name="Liu B.-T."/>
        </authorList>
    </citation>
    <scope>NUCLEOTIDE SEQUENCE [LARGE SCALE GENOMIC DNA]</scope>
    <source>
        <strain evidence="2 3">T58</strain>
    </source>
</reference>
<protein>
    <submittedName>
        <fullName evidence="2">Choice-of-anchor D domain-containing protein</fullName>
    </submittedName>
</protein>
<keyword evidence="1" id="KW-0732">Signal</keyword>
<organism evidence="2 3">
    <name type="scientific">Hyunsoonleella flava</name>
    <dbReference type="NCBI Taxonomy" id="2527939"/>
    <lineage>
        <taxon>Bacteria</taxon>
        <taxon>Pseudomonadati</taxon>
        <taxon>Bacteroidota</taxon>
        <taxon>Flavobacteriia</taxon>
        <taxon>Flavobacteriales</taxon>
        <taxon>Flavobacteriaceae</taxon>
    </lineage>
</organism>
<name>A0A4Q9FGQ6_9FLAO</name>
<dbReference type="Proteomes" id="UP000291142">
    <property type="component" value="Unassembled WGS sequence"/>
</dbReference>
<dbReference type="AlphaFoldDB" id="A0A4Q9FGQ6"/>
<feature type="chain" id="PRO_5020789434" evidence="1">
    <location>
        <begin position="21"/>
        <end position="894"/>
    </location>
</feature>
<accession>A0A4Q9FGQ6</accession>
<gene>
    <name evidence="2" type="ORF">EYD45_06975</name>
</gene>
<feature type="signal peptide" evidence="1">
    <location>
        <begin position="1"/>
        <end position="20"/>
    </location>
</feature>
<evidence type="ECO:0000313" key="2">
    <source>
        <dbReference type="EMBL" id="TBN04354.1"/>
    </source>
</evidence>
<dbReference type="InterPro" id="IPR013783">
    <property type="entry name" value="Ig-like_fold"/>
</dbReference>